<dbReference type="PANTHER" id="PTHR48200:SF1">
    <property type="entry name" value="AMINOTRANSFERASE-LIKE PLANT MOBILE DOMAIN-CONTAINING PROTEIN"/>
    <property type="match status" value="1"/>
</dbReference>
<evidence type="ECO:0000259" key="1">
    <source>
        <dbReference type="Pfam" id="PF24924"/>
    </source>
</evidence>
<dbReference type="InterPro" id="IPR056647">
    <property type="entry name" value="DUF7745"/>
</dbReference>
<name>A0A7J9D548_GOSGO</name>
<keyword evidence="3" id="KW-1185">Reference proteome</keyword>
<protein>
    <recommendedName>
        <fullName evidence="1">DUF7745 domain-containing protein</fullName>
    </recommendedName>
</protein>
<dbReference type="AlphaFoldDB" id="A0A7J9D548"/>
<evidence type="ECO:0000313" key="2">
    <source>
        <dbReference type="EMBL" id="MBA0755847.1"/>
    </source>
</evidence>
<proteinExistence type="predicted"/>
<dbReference type="Proteomes" id="UP000593579">
    <property type="component" value="Unassembled WGS sequence"/>
</dbReference>
<evidence type="ECO:0000313" key="3">
    <source>
        <dbReference type="Proteomes" id="UP000593579"/>
    </source>
</evidence>
<dbReference type="Pfam" id="PF24924">
    <property type="entry name" value="DUF7745"/>
    <property type="match status" value="1"/>
</dbReference>
<gene>
    <name evidence="2" type="ORF">Gogos_020576</name>
</gene>
<reference evidence="2 3" key="1">
    <citation type="journal article" date="2019" name="Genome Biol. Evol.">
        <title>Insights into the evolution of the New World diploid cottons (Gossypium, subgenus Houzingenia) based on genome sequencing.</title>
        <authorList>
            <person name="Grover C.E."/>
            <person name="Arick M.A. 2nd"/>
            <person name="Thrash A."/>
            <person name="Conover J.L."/>
            <person name="Sanders W.S."/>
            <person name="Peterson D.G."/>
            <person name="Frelichowski J.E."/>
            <person name="Scheffler J.A."/>
            <person name="Scheffler B.E."/>
            <person name="Wendel J.F."/>
        </authorList>
    </citation>
    <scope>NUCLEOTIDE SEQUENCE [LARGE SCALE GENOMIC DNA]</scope>
    <source>
        <strain evidence="2">5</strain>
        <tissue evidence="2">Leaf</tissue>
    </source>
</reference>
<dbReference type="EMBL" id="JABEZY010272044">
    <property type="protein sequence ID" value="MBA0755847.1"/>
    <property type="molecule type" value="Genomic_DNA"/>
</dbReference>
<sequence>MVIFQNLCEEDVEWRAPWLFSDEILYRCGDFDWVPPLGIWGAVGYASLLTRWMKRLVVGLITTPKYNEWWVKIINDNIPEQSHEKSQSIKEYLRVVPSELKIIK</sequence>
<dbReference type="PANTHER" id="PTHR48200">
    <property type="entry name" value="PROTEIN, PUTATIVE-RELATED"/>
    <property type="match status" value="1"/>
</dbReference>
<organism evidence="2 3">
    <name type="scientific">Gossypium gossypioides</name>
    <name type="common">Mexican cotton</name>
    <name type="synonym">Selera gossypioides</name>
    <dbReference type="NCBI Taxonomy" id="34282"/>
    <lineage>
        <taxon>Eukaryota</taxon>
        <taxon>Viridiplantae</taxon>
        <taxon>Streptophyta</taxon>
        <taxon>Embryophyta</taxon>
        <taxon>Tracheophyta</taxon>
        <taxon>Spermatophyta</taxon>
        <taxon>Magnoliopsida</taxon>
        <taxon>eudicotyledons</taxon>
        <taxon>Gunneridae</taxon>
        <taxon>Pentapetalae</taxon>
        <taxon>rosids</taxon>
        <taxon>malvids</taxon>
        <taxon>Malvales</taxon>
        <taxon>Malvaceae</taxon>
        <taxon>Malvoideae</taxon>
        <taxon>Gossypium</taxon>
    </lineage>
</organism>
<comment type="caution">
    <text evidence="2">The sequence shown here is derived from an EMBL/GenBank/DDBJ whole genome shotgun (WGS) entry which is preliminary data.</text>
</comment>
<feature type="domain" description="DUF7745" evidence="1">
    <location>
        <begin position="4"/>
        <end position="64"/>
    </location>
</feature>
<accession>A0A7J9D548</accession>